<evidence type="ECO:0000313" key="3">
    <source>
        <dbReference type="Proteomes" id="UP000240883"/>
    </source>
</evidence>
<organism evidence="2 3">
    <name type="scientific">Corynespora cassiicola Philippines</name>
    <dbReference type="NCBI Taxonomy" id="1448308"/>
    <lineage>
        <taxon>Eukaryota</taxon>
        <taxon>Fungi</taxon>
        <taxon>Dikarya</taxon>
        <taxon>Ascomycota</taxon>
        <taxon>Pezizomycotina</taxon>
        <taxon>Dothideomycetes</taxon>
        <taxon>Pleosporomycetidae</taxon>
        <taxon>Pleosporales</taxon>
        <taxon>Corynesporascaceae</taxon>
        <taxon>Corynespora</taxon>
    </lineage>
</organism>
<gene>
    <name evidence="2" type="ORF">BS50DRAFT_184982</name>
</gene>
<feature type="signal peptide" evidence="1">
    <location>
        <begin position="1"/>
        <end position="23"/>
    </location>
</feature>
<accession>A0A2T2P6I5</accession>
<name>A0A2T2P6I5_CORCC</name>
<sequence length="173" mass="18934">MPSIINFLLFALFTVQAVAQGRAAQIFNRDLHRGSSDGNSTTGLKNITICGQAGIIGKPLEHMLYGPKSCYKFDLAPRNATTPYKLHNATLEDDSCRCKFYGSIEGCRIDASIAQIRKARKTTTFDSDNLPAVYSCSVMPPEMIETTNGGSKKLVNSWFSGILFISLGFIVLL</sequence>
<proteinExistence type="predicted"/>
<evidence type="ECO:0000313" key="2">
    <source>
        <dbReference type="EMBL" id="PSN73317.1"/>
    </source>
</evidence>
<dbReference type="EMBL" id="KZ678129">
    <property type="protein sequence ID" value="PSN73317.1"/>
    <property type="molecule type" value="Genomic_DNA"/>
</dbReference>
<feature type="chain" id="PRO_5015430264" evidence="1">
    <location>
        <begin position="24"/>
        <end position="173"/>
    </location>
</feature>
<dbReference type="AlphaFoldDB" id="A0A2T2P6I5"/>
<keyword evidence="1" id="KW-0732">Signal</keyword>
<protein>
    <submittedName>
        <fullName evidence="2">Uncharacterized protein</fullName>
    </submittedName>
</protein>
<dbReference type="Proteomes" id="UP000240883">
    <property type="component" value="Unassembled WGS sequence"/>
</dbReference>
<reference evidence="2 3" key="1">
    <citation type="journal article" date="2018" name="Front. Microbiol.">
        <title>Genome-Wide Analysis of Corynespora cassiicola Leaf Fall Disease Putative Effectors.</title>
        <authorList>
            <person name="Lopez D."/>
            <person name="Ribeiro S."/>
            <person name="Label P."/>
            <person name="Fumanal B."/>
            <person name="Venisse J.S."/>
            <person name="Kohler A."/>
            <person name="de Oliveira R.R."/>
            <person name="Labutti K."/>
            <person name="Lipzen A."/>
            <person name="Lail K."/>
            <person name="Bauer D."/>
            <person name="Ohm R.A."/>
            <person name="Barry K.W."/>
            <person name="Spatafora J."/>
            <person name="Grigoriev I.V."/>
            <person name="Martin F.M."/>
            <person name="Pujade-Renaud V."/>
        </authorList>
    </citation>
    <scope>NUCLEOTIDE SEQUENCE [LARGE SCALE GENOMIC DNA]</scope>
    <source>
        <strain evidence="2 3">Philippines</strain>
    </source>
</reference>
<evidence type="ECO:0000256" key="1">
    <source>
        <dbReference type="SAM" id="SignalP"/>
    </source>
</evidence>
<keyword evidence="3" id="KW-1185">Reference proteome</keyword>